<feature type="binding site" evidence="4">
    <location>
        <position position="24"/>
    </location>
    <ligand>
        <name>a divalent metal cation</name>
        <dbReference type="ChEBI" id="CHEBI:60240"/>
        <label>1</label>
    </ligand>
</feature>
<gene>
    <name evidence="6" type="ORF">dsat_2415</name>
</gene>
<organism evidence="6 7">
    <name type="scientific">Alkalidesulfovibrio alkalitolerans DSM 16529</name>
    <dbReference type="NCBI Taxonomy" id="1121439"/>
    <lineage>
        <taxon>Bacteria</taxon>
        <taxon>Pseudomonadati</taxon>
        <taxon>Thermodesulfobacteriota</taxon>
        <taxon>Desulfovibrionia</taxon>
        <taxon>Desulfovibrionales</taxon>
        <taxon>Desulfovibrionaceae</taxon>
        <taxon>Alkalidesulfovibrio</taxon>
    </lineage>
</organism>
<dbReference type="PIRSF" id="PIRSF005902">
    <property type="entry name" value="DNase_TatD"/>
    <property type="match status" value="1"/>
</dbReference>
<dbReference type="Pfam" id="PF01026">
    <property type="entry name" value="TatD_DNase"/>
    <property type="match status" value="1"/>
</dbReference>
<evidence type="ECO:0000256" key="4">
    <source>
        <dbReference type="PIRSR" id="PIRSR005902-1"/>
    </source>
</evidence>
<feature type="binding site" evidence="4">
    <location>
        <position position="26"/>
    </location>
    <ligand>
        <name>a divalent metal cation</name>
        <dbReference type="ChEBI" id="CHEBI:60240"/>
        <label>1</label>
    </ligand>
</feature>
<dbReference type="GO" id="GO:0005829">
    <property type="term" value="C:cytosol"/>
    <property type="evidence" value="ECO:0007669"/>
    <property type="project" value="TreeGrafter"/>
</dbReference>
<evidence type="ECO:0000256" key="1">
    <source>
        <dbReference type="ARBA" id="ARBA00009275"/>
    </source>
</evidence>
<dbReference type="STRING" id="1121439.dsat_2415"/>
<accession>S7TCX1</accession>
<evidence type="ECO:0000256" key="5">
    <source>
        <dbReference type="SAM" id="MobiDB-lite"/>
    </source>
</evidence>
<dbReference type="SUPFAM" id="SSF51556">
    <property type="entry name" value="Metallo-dependent hydrolases"/>
    <property type="match status" value="1"/>
</dbReference>
<proteinExistence type="inferred from homology"/>
<dbReference type="AlphaFoldDB" id="S7TCX1"/>
<dbReference type="GO" id="GO:0016788">
    <property type="term" value="F:hydrolase activity, acting on ester bonds"/>
    <property type="evidence" value="ECO:0007669"/>
    <property type="project" value="InterPro"/>
</dbReference>
<dbReference type="InterPro" id="IPR015991">
    <property type="entry name" value="TatD/YcfH-like"/>
</dbReference>
<dbReference type="PANTHER" id="PTHR46124:SF2">
    <property type="entry name" value="D-AMINOACYL-TRNA DEACYLASE"/>
    <property type="match status" value="1"/>
</dbReference>
<dbReference type="NCBIfam" id="TIGR00010">
    <property type="entry name" value="YchF/TatD family DNA exonuclease"/>
    <property type="match status" value="1"/>
</dbReference>
<dbReference type="Proteomes" id="UP000014975">
    <property type="component" value="Unassembled WGS sequence"/>
</dbReference>
<evidence type="ECO:0000256" key="3">
    <source>
        <dbReference type="ARBA" id="ARBA00022801"/>
    </source>
</evidence>
<dbReference type="PANTHER" id="PTHR46124">
    <property type="entry name" value="D-AMINOACYL-TRNA DEACYLASE"/>
    <property type="match status" value="1"/>
</dbReference>
<dbReference type="GO" id="GO:0046872">
    <property type="term" value="F:metal ion binding"/>
    <property type="evidence" value="ECO:0007669"/>
    <property type="project" value="UniProtKB-KW"/>
</dbReference>
<name>S7TCX1_9BACT</name>
<protein>
    <submittedName>
        <fullName evidence="6">Hydrolase, TatD family</fullName>
    </submittedName>
</protein>
<dbReference type="eggNOG" id="COG0084">
    <property type="taxonomic scope" value="Bacteria"/>
</dbReference>
<dbReference type="FunFam" id="3.20.20.140:FF:000005">
    <property type="entry name" value="TatD family hydrolase"/>
    <property type="match status" value="1"/>
</dbReference>
<feature type="region of interest" description="Disordered" evidence="5">
    <location>
        <begin position="1"/>
        <end position="20"/>
    </location>
</feature>
<dbReference type="InterPro" id="IPR001130">
    <property type="entry name" value="TatD-like"/>
</dbReference>
<feature type="binding site" evidence="4">
    <location>
        <position position="148"/>
    </location>
    <ligand>
        <name>a divalent metal cation</name>
        <dbReference type="ChEBI" id="CHEBI:60240"/>
        <label>2</label>
    </ligand>
</feature>
<comment type="caution">
    <text evidence="6">The sequence shown here is derived from an EMBL/GenBank/DDBJ whole genome shotgun (WGS) entry which is preliminary data.</text>
</comment>
<dbReference type="CDD" id="cd01310">
    <property type="entry name" value="TatD_DNAse"/>
    <property type="match status" value="1"/>
</dbReference>
<feature type="binding site" evidence="4">
    <location>
        <position position="173"/>
    </location>
    <ligand>
        <name>a divalent metal cation</name>
        <dbReference type="ChEBI" id="CHEBI:60240"/>
        <label>2</label>
    </ligand>
</feature>
<evidence type="ECO:0000313" key="6">
    <source>
        <dbReference type="EMBL" id="EPR35052.1"/>
    </source>
</evidence>
<feature type="binding site" evidence="4">
    <location>
        <position position="223"/>
    </location>
    <ligand>
        <name>a divalent metal cation</name>
        <dbReference type="ChEBI" id="CHEBI:60240"/>
        <label>1</label>
    </ligand>
</feature>
<comment type="similarity">
    <text evidence="1">Belongs to the metallo-dependent hydrolases superfamily. TatD-type hydrolase family.</text>
</comment>
<feature type="binding site" evidence="4">
    <location>
        <position position="112"/>
    </location>
    <ligand>
        <name>a divalent metal cation</name>
        <dbReference type="ChEBI" id="CHEBI:60240"/>
        <label>1</label>
    </ligand>
</feature>
<reference evidence="6 7" key="1">
    <citation type="journal article" date="2013" name="Genome Announc.">
        <title>Draft genome sequences for three mercury-methylating, sulfate-reducing bacteria.</title>
        <authorList>
            <person name="Brown S.D."/>
            <person name="Hurt R.A.Jr."/>
            <person name="Gilmour C.C."/>
            <person name="Elias D.A."/>
        </authorList>
    </citation>
    <scope>NUCLEOTIDE SEQUENCE [LARGE SCALE GENOMIC DNA]</scope>
    <source>
        <strain evidence="6 7">DSM 16529</strain>
    </source>
</reference>
<evidence type="ECO:0000313" key="7">
    <source>
        <dbReference type="Proteomes" id="UP000014975"/>
    </source>
</evidence>
<dbReference type="PATRIC" id="fig|1121439.3.peg.809"/>
<evidence type="ECO:0000256" key="2">
    <source>
        <dbReference type="ARBA" id="ARBA00022723"/>
    </source>
</evidence>
<dbReference type="Gene3D" id="3.20.20.140">
    <property type="entry name" value="Metal-dependent hydrolases"/>
    <property type="match status" value="1"/>
</dbReference>
<dbReference type="GO" id="GO:0004536">
    <property type="term" value="F:DNA nuclease activity"/>
    <property type="evidence" value="ECO:0007669"/>
    <property type="project" value="InterPro"/>
</dbReference>
<dbReference type="OrthoDB" id="9810005at2"/>
<keyword evidence="3 6" id="KW-0378">Hydrolase</keyword>
<dbReference type="EMBL" id="ATHI01000005">
    <property type="protein sequence ID" value="EPR35052.1"/>
    <property type="molecule type" value="Genomic_DNA"/>
</dbReference>
<keyword evidence="7" id="KW-1185">Reference proteome</keyword>
<dbReference type="InterPro" id="IPR032466">
    <property type="entry name" value="Metal_Hydrolase"/>
</dbReference>
<keyword evidence="2 4" id="KW-0479">Metal-binding</keyword>
<dbReference type="RefSeq" id="WP_020886301.1">
    <property type="nucleotide sequence ID" value="NZ_ATHI01000005.1"/>
</dbReference>
<sequence length="274" mass="29984">MTKSKTSRPDPASFGLPPGGVDSHAHLDMDRAFADDLDEALVRAVAAGVTGVGNVFLGPDAYMVGKDAFVRHPGVFFLLGVHPNDADACTPETLSSMREAFASDARLRAVGEIGLDFYWDKVPPDVQRQAFTAQLDLARQLGVAVVIHCRDAFDATLDVLDAEGFRDRPVLWHCFGGDTAQARAVLDRGWHLSVPGPVTYKKNEELREAVRFIGLERLLLETDCPFLSPEPYRGTRNEPAYLVFTAQAVAQTLAVPVEEVWKRTGDNARAFFGV</sequence>